<reference evidence="2" key="1">
    <citation type="submission" date="2021-04" db="EMBL/GenBank/DDBJ databases">
        <authorList>
            <person name="Rodrigo-Torres L."/>
            <person name="Arahal R. D."/>
            <person name="Lucena T."/>
        </authorList>
    </citation>
    <scope>NUCLEOTIDE SEQUENCE</scope>
    <source>
        <strain evidence="2">AS29M-1</strain>
    </source>
</reference>
<accession>A0A916JL15</accession>
<keyword evidence="3" id="KW-1185">Reference proteome</keyword>
<dbReference type="InterPro" id="IPR046863">
    <property type="entry name" value="MbnP-like_dom"/>
</dbReference>
<protein>
    <recommendedName>
        <fullName evidence="1">Copper-binding protein MbnP-like domain-containing protein</fullName>
    </recommendedName>
</protein>
<feature type="domain" description="Copper-binding protein MbnP-like" evidence="1">
    <location>
        <begin position="31"/>
        <end position="181"/>
    </location>
</feature>
<dbReference type="Pfam" id="PF20243">
    <property type="entry name" value="MbnP"/>
    <property type="match status" value="1"/>
</dbReference>
<organism evidence="2 3">
    <name type="scientific">Parvicella tangerina</name>
    <dbReference type="NCBI Taxonomy" id="2829795"/>
    <lineage>
        <taxon>Bacteria</taxon>
        <taxon>Pseudomonadati</taxon>
        <taxon>Bacteroidota</taxon>
        <taxon>Flavobacteriia</taxon>
        <taxon>Flavobacteriales</taxon>
        <taxon>Parvicellaceae</taxon>
        <taxon>Parvicella</taxon>
    </lineage>
</organism>
<dbReference type="KEGG" id="ptan:CRYO30217_00907"/>
<dbReference type="RefSeq" id="WP_258541130.1">
    <property type="nucleotide sequence ID" value="NZ_OU015584.1"/>
</dbReference>
<proteinExistence type="predicted"/>
<dbReference type="AlphaFoldDB" id="A0A916JL15"/>
<gene>
    <name evidence="2" type="ORF">CRYO30217_00907</name>
</gene>
<evidence type="ECO:0000259" key="1">
    <source>
        <dbReference type="Pfam" id="PF20243"/>
    </source>
</evidence>
<sequence length="207" mass="23430">MKFLGFIVVLLISSICFSQKQVVFTFELDHGSANLTIDQLRYYISSVKLSNNKTVTFTEQESYHLLDHSDSNSLSIRLEIPEDTNFDQISFNVGVDSAKNMKGVHGGDLDPTKGMYWTWQSGYINFKLEANVNNHSISYHIGGFMHPNNACREVQLPLNSTSDHFVIKISPEKLLDQLDYRTIHHVMSPGHHANLIADLLPSLFSVK</sequence>
<evidence type="ECO:0000313" key="3">
    <source>
        <dbReference type="Proteomes" id="UP000683507"/>
    </source>
</evidence>
<dbReference type="EMBL" id="OU015584">
    <property type="protein sequence ID" value="CAG5079288.1"/>
    <property type="molecule type" value="Genomic_DNA"/>
</dbReference>
<evidence type="ECO:0000313" key="2">
    <source>
        <dbReference type="EMBL" id="CAG5079288.1"/>
    </source>
</evidence>
<name>A0A916JL15_9FLAO</name>
<dbReference type="Proteomes" id="UP000683507">
    <property type="component" value="Chromosome"/>
</dbReference>